<dbReference type="InterPro" id="IPR050903">
    <property type="entry name" value="Bact_Chemotaxis_MeTrfase"/>
</dbReference>
<evidence type="ECO:0000256" key="2">
    <source>
        <dbReference type="ARBA" id="ARBA00022603"/>
    </source>
</evidence>
<organism evidence="7 8">
    <name type="scientific">Methylobacterium komagatae</name>
    <dbReference type="NCBI Taxonomy" id="374425"/>
    <lineage>
        <taxon>Bacteria</taxon>
        <taxon>Pseudomonadati</taxon>
        <taxon>Pseudomonadota</taxon>
        <taxon>Alphaproteobacteria</taxon>
        <taxon>Hyphomicrobiales</taxon>
        <taxon>Methylobacteriaceae</taxon>
        <taxon>Methylobacterium</taxon>
    </lineage>
</organism>
<evidence type="ECO:0000256" key="1">
    <source>
        <dbReference type="ARBA" id="ARBA00001541"/>
    </source>
</evidence>
<keyword evidence="8" id="KW-1185">Reference proteome</keyword>
<dbReference type="InterPro" id="IPR026024">
    <property type="entry name" value="Chemotaxis_MeTrfase_CheR"/>
</dbReference>
<sequence length="284" mass="32557">MSIPLPQQQLSERHFRSIADVIEARVGIQLPASKRTMVEGRLRKRVRALSLETLDDYGRHLFDEGRLAEEFVHLVDCVTTNKTDFFREPAHFDLLRDTLVPHLCKLPAHRKDRPLLKMWSAASSSGAEAYTLAMVLQDMIAEGHRFDFAILGTDISTEVLRIAADGIYSEDMLAAIPAAYRHRYVMMARDRIRQIGRIVPELRRHVHFRHLNLMDQRYPFDRDVDVIFCRNVLIYFDKPTQRAVLGRLVGHLRPGGYLVVGHSESMSVAGVPDLTQVTSTVFRR</sequence>
<evidence type="ECO:0000256" key="5">
    <source>
        <dbReference type="PIRNR" id="PIRNR000410"/>
    </source>
</evidence>
<feature type="domain" description="CheR-type methyltransferase" evidence="6">
    <location>
        <begin position="3"/>
        <end position="284"/>
    </location>
</feature>
<reference evidence="8" key="1">
    <citation type="journal article" date="2019" name="Int. J. Syst. Evol. Microbiol.">
        <title>The Global Catalogue of Microorganisms (GCM) 10K type strain sequencing project: providing services to taxonomists for standard genome sequencing and annotation.</title>
        <authorList>
            <consortium name="The Broad Institute Genomics Platform"/>
            <consortium name="The Broad Institute Genome Sequencing Center for Infectious Disease"/>
            <person name="Wu L."/>
            <person name="Ma J."/>
        </authorList>
    </citation>
    <scope>NUCLEOTIDE SEQUENCE [LARGE SCALE GENOMIC DNA]</scope>
    <source>
        <strain evidence="8">CCUG 48316</strain>
    </source>
</reference>
<comment type="catalytic activity">
    <reaction evidence="1 5">
        <text>L-glutamyl-[protein] + S-adenosyl-L-methionine = [protein]-L-glutamate 5-O-methyl ester + S-adenosyl-L-homocysteine</text>
        <dbReference type="Rhea" id="RHEA:24452"/>
        <dbReference type="Rhea" id="RHEA-COMP:10208"/>
        <dbReference type="Rhea" id="RHEA-COMP:10311"/>
        <dbReference type="ChEBI" id="CHEBI:29973"/>
        <dbReference type="ChEBI" id="CHEBI:57856"/>
        <dbReference type="ChEBI" id="CHEBI:59789"/>
        <dbReference type="ChEBI" id="CHEBI:82795"/>
        <dbReference type="EC" id="2.1.1.80"/>
    </reaction>
</comment>
<dbReference type="PANTHER" id="PTHR24422">
    <property type="entry name" value="CHEMOTAXIS PROTEIN METHYLTRANSFERASE"/>
    <property type="match status" value="1"/>
</dbReference>
<dbReference type="Gene3D" id="1.10.155.10">
    <property type="entry name" value="Chemotaxis receptor methyltransferase CheR, N-terminal domain"/>
    <property type="match status" value="1"/>
</dbReference>
<keyword evidence="4 5" id="KW-0949">S-adenosyl-L-methionine</keyword>
<evidence type="ECO:0000313" key="8">
    <source>
        <dbReference type="Proteomes" id="UP001596292"/>
    </source>
</evidence>
<name>A0ABW2BHP6_9HYPH</name>
<dbReference type="InterPro" id="IPR036804">
    <property type="entry name" value="CheR_N_sf"/>
</dbReference>
<evidence type="ECO:0000259" key="6">
    <source>
        <dbReference type="PROSITE" id="PS50123"/>
    </source>
</evidence>
<evidence type="ECO:0000313" key="7">
    <source>
        <dbReference type="EMBL" id="MFC6789090.1"/>
    </source>
</evidence>
<dbReference type="EC" id="2.1.1.80" evidence="5"/>
<dbReference type="Pfam" id="PF03705">
    <property type="entry name" value="CheR_N"/>
    <property type="match status" value="1"/>
</dbReference>
<evidence type="ECO:0000256" key="3">
    <source>
        <dbReference type="ARBA" id="ARBA00022679"/>
    </source>
</evidence>
<dbReference type="PANTHER" id="PTHR24422:SF26">
    <property type="entry name" value="CHEMOTAXIS PROTEIN METHYLTRANSFERASE"/>
    <property type="match status" value="1"/>
</dbReference>
<gene>
    <name evidence="7" type="ORF">ACFQE0_05270</name>
</gene>
<dbReference type="InterPro" id="IPR022641">
    <property type="entry name" value="CheR_N"/>
</dbReference>
<dbReference type="PIRSF" id="PIRSF000410">
    <property type="entry name" value="CheR"/>
    <property type="match status" value="1"/>
</dbReference>
<keyword evidence="3 5" id="KW-0808">Transferase</keyword>
<dbReference type="Gene3D" id="3.40.50.150">
    <property type="entry name" value="Vaccinia Virus protein VP39"/>
    <property type="match status" value="1"/>
</dbReference>
<dbReference type="InterPro" id="IPR022642">
    <property type="entry name" value="CheR_C"/>
</dbReference>
<dbReference type="Proteomes" id="UP001596292">
    <property type="component" value="Unassembled WGS sequence"/>
</dbReference>
<dbReference type="Pfam" id="PF01739">
    <property type="entry name" value="CheR"/>
    <property type="match status" value="1"/>
</dbReference>
<dbReference type="EMBL" id="JBHSWN010000001">
    <property type="protein sequence ID" value="MFC6789090.1"/>
    <property type="molecule type" value="Genomic_DNA"/>
</dbReference>
<comment type="function">
    <text evidence="5">Methylation of the membrane-bound methyl-accepting chemotaxis proteins (MCP) to form gamma-glutamyl methyl ester residues in MCP.</text>
</comment>
<dbReference type="CDD" id="cd02440">
    <property type="entry name" value="AdoMet_MTases"/>
    <property type="match status" value="1"/>
</dbReference>
<protein>
    <recommendedName>
        <fullName evidence="5">Chemotaxis protein methyltransferase</fullName>
        <ecNumber evidence="5">2.1.1.80</ecNumber>
    </recommendedName>
</protein>
<dbReference type="PRINTS" id="PR00996">
    <property type="entry name" value="CHERMTFRASE"/>
</dbReference>
<comment type="caution">
    <text evidence="7">The sequence shown here is derived from an EMBL/GenBank/DDBJ whole genome shotgun (WGS) entry which is preliminary data.</text>
</comment>
<keyword evidence="2 5" id="KW-0489">Methyltransferase</keyword>
<accession>A0ABW2BHP6</accession>
<proteinExistence type="predicted"/>
<dbReference type="SMART" id="SM00138">
    <property type="entry name" value="MeTrc"/>
    <property type="match status" value="1"/>
</dbReference>
<dbReference type="GO" id="GO:0008168">
    <property type="term" value="F:methyltransferase activity"/>
    <property type="evidence" value="ECO:0007669"/>
    <property type="project" value="UniProtKB-KW"/>
</dbReference>
<dbReference type="RefSeq" id="WP_378967756.1">
    <property type="nucleotide sequence ID" value="NZ_JBHSWN010000001.1"/>
</dbReference>
<dbReference type="InterPro" id="IPR029063">
    <property type="entry name" value="SAM-dependent_MTases_sf"/>
</dbReference>
<evidence type="ECO:0000256" key="4">
    <source>
        <dbReference type="ARBA" id="ARBA00022691"/>
    </source>
</evidence>
<dbReference type="InterPro" id="IPR000780">
    <property type="entry name" value="CheR_MeTrfase"/>
</dbReference>
<dbReference type="GO" id="GO:0032259">
    <property type="term" value="P:methylation"/>
    <property type="evidence" value="ECO:0007669"/>
    <property type="project" value="UniProtKB-KW"/>
</dbReference>
<dbReference type="PROSITE" id="PS50123">
    <property type="entry name" value="CHER"/>
    <property type="match status" value="1"/>
</dbReference>
<dbReference type="SUPFAM" id="SSF47757">
    <property type="entry name" value="Chemotaxis receptor methyltransferase CheR, N-terminal domain"/>
    <property type="match status" value="1"/>
</dbReference>
<dbReference type="SUPFAM" id="SSF53335">
    <property type="entry name" value="S-adenosyl-L-methionine-dependent methyltransferases"/>
    <property type="match status" value="1"/>
</dbReference>